<dbReference type="SUPFAM" id="SSF55874">
    <property type="entry name" value="ATPase domain of HSP90 chaperone/DNA topoisomerase II/histidine kinase"/>
    <property type="match status" value="1"/>
</dbReference>
<dbReference type="InterPro" id="IPR011495">
    <property type="entry name" value="Sig_transdc_His_kin_sub2_dim/P"/>
</dbReference>
<evidence type="ECO:0000256" key="3">
    <source>
        <dbReference type="ARBA" id="ARBA00022553"/>
    </source>
</evidence>
<keyword evidence="4" id="KW-0808">Transferase</keyword>
<gene>
    <name evidence="10" type="ORF">ABIF29_007004</name>
</gene>
<dbReference type="InterPro" id="IPR003594">
    <property type="entry name" value="HATPase_dom"/>
</dbReference>
<evidence type="ECO:0000256" key="5">
    <source>
        <dbReference type="ARBA" id="ARBA00022741"/>
    </source>
</evidence>
<dbReference type="EMBL" id="JBGBZA010000002">
    <property type="protein sequence ID" value="MEY9320205.1"/>
    <property type="molecule type" value="Genomic_DNA"/>
</dbReference>
<evidence type="ECO:0000313" key="10">
    <source>
        <dbReference type="EMBL" id="MEY9320205.1"/>
    </source>
</evidence>
<keyword evidence="8" id="KW-0812">Transmembrane</keyword>
<sequence length="349" mass="37554">MFNANVITRNAGLMEFDAGTASREQLLPKMDWFVFKLLHMMPSYPIWLRYVLSLTLVGGACLGRLLAPEPLGAYPLLFFVPAVFLASVLFDRGSGFLATIASAVLASVFFLPRSAAAAAPPLIVFILTGFGLAGITEALRSTTESLAKAKVYSDVLLQELVHRTKNDLTTIVSMLRLQARADVNPEVQAALHAAIGRVEVIAKVHDRLHSMGGDGKIRLGPYIETLCGSLGDLQRGVRPIAVRVRCDEISLASVQAANIGLIVNELVTNAFKYAFPNERAGAIDVDVKADERRLSIVVKDDGVGCPSEAKTGMGSRLIKLLAAQMKGSVSRSPLPNGCEVKVVLARDDR</sequence>
<keyword evidence="8" id="KW-0472">Membrane</keyword>
<dbReference type="GO" id="GO:0016301">
    <property type="term" value="F:kinase activity"/>
    <property type="evidence" value="ECO:0007669"/>
    <property type="project" value="UniProtKB-KW"/>
</dbReference>
<keyword evidence="6 10" id="KW-0418">Kinase</keyword>
<dbReference type="EC" id="2.7.13.3" evidence="2"/>
<feature type="transmembrane region" description="Helical" evidence="8">
    <location>
        <begin position="118"/>
        <end position="139"/>
    </location>
</feature>
<dbReference type="SMART" id="SM00387">
    <property type="entry name" value="HATPase_c"/>
    <property type="match status" value="1"/>
</dbReference>
<dbReference type="GeneID" id="92951871"/>
<evidence type="ECO:0000256" key="8">
    <source>
        <dbReference type="SAM" id="Phobius"/>
    </source>
</evidence>
<dbReference type="RefSeq" id="WP_018273492.1">
    <property type="nucleotide sequence ID" value="NZ_BJNL01000034.1"/>
</dbReference>
<feature type="domain" description="Histidine kinase/HSP90-like ATPase" evidence="9">
    <location>
        <begin position="254"/>
        <end position="348"/>
    </location>
</feature>
<evidence type="ECO:0000259" key="9">
    <source>
        <dbReference type="SMART" id="SM00387"/>
    </source>
</evidence>
<keyword evidence="3" id="KW-0597">Phosphoprotein</keyword>
<comment type="caution">
    <text evidence="10">The sequence shown here is derived from an EMBL/GenBank/DDBJ whole genome shotgun (WGS) entry which is preliminary data.</text>
</comment>
<evidence type="ECO:0000256" key="1">
    <source>
        <dbReference type="ARBA" id="ARBA00000085"/>
    </source>
</evidence>
<keyword evidence="11" id="KW-1185">Reference proteome</keyword>
<reference evidence="10 11" key="1">
    <citation type="submission" date="2024-07" db="EMBL/GenBank/DDBJ databases">
        <title>Genomic Encyclopedia of Type Strains, Phase V (KMG-V): Genome sequencing to study the core and pangenomes of soil and plant-associated prokaryotes.</title>
        <authorList>
            <person name="Whitman W."/>
        </authorList>
    </citation>
    <scope>NUCLEOTIDE SEQUENCE [LARGE SCALE GENOMIC DNA]</scope>
    <source>
        <strain evidence="10 11">USDA 415</strain>
    </source>
</reference>
<keyword evidence="8" id="KW-1133">Transmembrane helix</keyword>
<dbReference type="Proteomes" id="UP001565471">
    <property type="component" value="Unassembled WGS sequence"/>
</dbReference>
<evidence type="ECO:0000256" key="2">
    <source>
        <dbReference type="ARBA" id="ARBA00012438"/>
    </source>
</evidence>
<evidence type="ECO:0000256" key="7">
    <source>
        <dbReference type="ARBA" id="ARBA00022840"/>
    </source>
</evidence>
<dbReference type="InterPro" id="IPR036890">
    <property type="entry name" value="HATPase_C_sf"/>
</dbReference>
<comment type="catalytic activity">
    <reaction evidence="1">
        <text>ATP + protein L-histidine = ADP + protein N-phospho-L-histidine.</text>
        <dbReference type="EC" id="2.7.13.3"/>
    </reaction>
</comment>
<evidence type="ECO:0000256" key="6">
    <source>
        <dbReference type="ARBA" id="ARBA00022777"/>
    </source>
</evidence>
<organism evidence="10 11">
    <name type="scientific">Bradyrhizobium elkanii</name>
    <dbReference type="NCBI Taxonomy" id="29448"/>
    <lineage>
        <taxon>Bacteria</taxon>
        <taxon>Pseudomonadati</taxon>
        <taxon>Pseudomonadota</taxon>
        <taxon>Alphaproteobacteria</taxon>
        <taxon>Hyphomicrobiales</taxon>
        <taxon>Nitrobacteraceae</taxon>
        <taxon>Bradyrhizobium</taxon>
    </lineage>
</organism>
<feature type="transmembrane region" description="Helical" evidence="8">
    <location>
        <begin position="95"/>
        <end position="112"/>
    </location>
</feature>
<dbReference type="PANTHER" id="PTHR41523:SF8">
    <property type="entry name" value="ETHYLENE RESPONSE SENSOR PROTEIN"/>
    <property type="match status" value="1"/>
</dbReference>
<evidence type="ECO:0000313" key="11">
    <source>
        <dbReference type="Proteomes" id="UP001565471"/>
    </source>
</evidence>
<keyword evidence="7" id="KW-0067">ATP-binding</keyword>
<dbReference type="PANTHER" id="PTHR41523">
    <property type="entry name" value="TWO-COMPONENT SYSTEM SENSOR PROTEIN"/>
    <property type="match status" value="1"/>
</dbReference>
<dbReference type="Pfam" id="PF13581">
    <property type="entry name" value="HATPase_c_2"/>
    <property type="match status" value="1"/>
</dbReference>
<accession>A0ABV4FB72</accession>
<proteinExistence type="predicted"/>
<dbReference type="Pfam" id="PF07568">
    <property type="entry name" value="HisKA_2"/>
    <property type="match status" value="1"/>
</dbReference>
<name>A0ABV4FB72_BRAEL</name>
<feature type="transmembrane region" description="Helical" evidence="8">
    <location>
        <begin position="46"/>
        <end position="67"/>
    </location>
</feature>
<keyword evidence="5" id="KW-0547">Nucleotide-binding</keyword>
<evidence type="ECO:0000256" key="4">
    <source>
        <dbReference type="ARBA" id="ARBA00022679"/>
    </source>
</evidence>
<dbReference type="Gene3D" id="3.30.565.10">
    <property type="entry name" value="Histidine kinase-like ATPase, C-terminal domain"/>
    <property type="match status" value="1"/>
</dbReference>
<feature type="transmembrane region" description="Helical" evidence="8">
    <location>
        <begin position="73"/>
        <end position="90"/>
    </location>
</feature>
<protein>
    <recommendedName>
        <fullName evidence="2">histidine kinase</fullName>
        <ecNumber evidence="2">2.7.13.3</ecNumber>
    </recommendedName>
</protein>